<accession>A0A3G8ZI67</accession>
<dbReference type="Gene3D" id="2.40.160.200">
    <property type="entry name" value="LURP1-related"/>
    <property type="match status" value="1"/>
</dbReference>
<feature type="region of interest" description="Disordered" evidence="1">
    <location>
        <begin position="1"/>
        <end position="77"/>
    </location>
</feature>
<keyword evidence="3" id="KW-1185">Reference proteome</keyword>
<dbReference type="KEGG" id="nak:EH165_01760"/>
<proteinExistence type="predicted"/>
<dbReference type="Pfam" id="PF03803">
    <property type="entry name" value="Scramblase"/>
    <property type="match status" value="1"/>
</dbReference>
<reference evidence="2 3" key="2">
    <citation type="submission" date="2018-12" db="EMBL/GenBank/DDBJ databases">
        <title>Nakamurella antarcticus sp. nov., isolated from Antarctica South Shetland Islands soil.</title>
        <authorList>
            <person name="Peng F."/>
        </authorList>
    </citation>
    <scope>NUCLEOTIDE SEQUENCE [LARGE SCALE GENOMIC DNA]</scope>
    <source>
        <strain evidence="2 3">S14-144</strain>
    </source>
</reference>
<organism evidence="2 3">
    <name type="scientific">Nakamurella antarctica</name>
    <dbReference type="NCBI Taxonomy" id="1902245"/>
    <lineage>
        <taxon>Bacteria</taxon>
        <taxon>Bacillati</taxon>
        <taxon>Actinomycetota</taxon>
        <taxon>Actinomycetes</taxon>
        <taxon>Nakamurellales</taxon>
        <taxon>Nakamurellaceae</taxon>
        <taxon>Nakamurella</taxon>
    </lineage>
</organism>
<feature type="compositionally biased region" description="Polar residues" evidence="1">
    <location>
        <begin position="39"/>
        <end position="52"/>
    </location>
</feature>
<dbReference type="EMBL" id="CP034170">
    <property type="protein sequence ID" value="AZI57079.1"/>
    <property type="molecule type" value="Genomic_DNA"/>
</dbReference>
<protein>
    <submittedName>
        <fullName evidence="2">Scramblase</fullName>
    </submittedName>
</protein>
<dbReference type="InterPro" id="IPR038595">
    <property type="entry name" value="LOR_sf"/>
</dbReference>
<feature type="compositionally biased region" description="Pro residues" evidence="1">
    <location>
        <begin position="1"/>
        <end position="37"/>
    </location>
</feature>
<evidence type="ECO:0000256" key="1">
    <source>
        <dbReference type="SAM" id="MobiDB-lite"/>
    </source>
</evidence>
<dbReference type="OrthoDB" id="3468573at2"/>
<reference evidence="2 3" key="1">
    <citation type="submission" date="2018-11" db="EMBL/GenBank/DDBJ databases">
        <authorList>
            <person name="Da X."/>
        </authorList>
    </citation>
    <scope>NUCLEOTIDE SEQUENCE [LARGE SCALE GENOMIC DNA]</scope>
    <source>
        <strain evidence="2 3">S14-144</strain>
    </source>
</reference>
<feature type="region of interest" description="Disordered" evidence="1">
    <location>
        <begin position="83"/>
        <end position="102"/>
    </location>
</feature>
<sequence>MTYPPPIPGPDDPNSPYYRPPHLPPPGASAPQPPPAPSGYQQTSYSEPSTTGYPQRPAPAYGQQPYPAQDPATWQTPDLDRHTAESVRNQARQATGGAGATGGGTLFSESVLVVSQRTKLIELNNEYRVFGGSGAPIGTVVQVGQSTLKKVVRFLGEYDQFFTHTLEVRELSGQPVMKLTRPRKVFKSRLLIEYPNGAPIGELVQQNVFGKIRFDMVSGGQSIGSINAENWRAWNFAILDSSGREIARITKNFEGVMRTLFTTADNYVVQIHYPLPAVLHQMVVAAALCVDTALKQDSRGFN</sequence>
<dbReference type="PANTHER" id="PTHR23248">
    <property type="entry name" value="PHOSPHOLIPID SCRAMBLASE-RELATED"/>
    <property type="match status" value="1"/>
</dbReference>
<dbReference type="AlphaFoldDB" id="A0A3G8ZI67"/>
<dbReference type="Proteomes" id="UP000268084">
    <property type="component" value="Chromosome"/>
</dbReference>
<evidence type="ECO:0000313" key="3">
    <source>
        <dbReference type="Proteomes" id="UP000268084"/>
    </source>
</evidence>
<dbReference type="RefSeq" id="WP_124797764.1">
    <property type="nucleotide sequence ID" value="NZ_CP034170.1"/>
</dbReference>
<dbReference type="GO" id="GO:0005886">
    <property type="term" value="C:plasma membrane"/>
    <property type="evidence" value="ECO:0007669"/>
    <property type="project" value="TreeGrafter"/>
</dbReference>
<dbReference type="SUPFAM" id="SSF54518">
    <property type="entry name" value="Tubby C-terminal domain-like"/>
    <property type="match status" value="1"/>
</dbReference>
<evidence type="ECO:0000313" key="2">
    <source>
        <dbReference type="EMBL" id="AZI57079.1"/>
    </source>
</evidence>
<dbReference type="PANTHER" id="PTHR23248:SF9">
    <property type="entry name" value="PHOSPHOLIPID SCRAMBLASE"/>
    <property type="match status" value="1"/>
</dbReference>
<gene>
    <name evidence="2" type="ORF">EH165_01760</name>
</gene>
<dbReference type="GO" id="GO:0017128">
    <property type="term" value="F:phospholipid scramblase activity"/>
    <property type="evidence" value="ECO:0007669"/>
    <property type="project" value="InterPro"/>
</dbReference>
<feature type="compositionally biased region" description="Low complexity" evidence="1">
    <location>
        <begin position="53"/>
        <end position="72"/>
    </location>
</feature>
<dbReference type="InterPro" id="IPR005552">
    <property type="entry name" value="Scramblase"/>
</dbReference>
<name>A0A3G8ZI67_9ACTN</name>
<dbReference type="InterPro" id="IPR025659">
    <property type="entry name" value="Tubby-like_C"/>
</dbReference>